<dbReference type="AlphaFoldDB" id="A0A0C3GLD9"/>
<dbReference type="Proteomes" id="UP000054166">
    <property type="component" value="Unassembled WGS sequence"/>
</dbReference>
<dbReference type="EMBL" id="KN832971">
    <property type="protein sequence ID" value="KIM91401.1"/>
    <property type="molecule type" value="Genomic_DNA"/>
</dbReference>
<reference evidence="3 4" key="1">
    <citation type="submission" date="2014-04" db="EMBL/GenBank/DDBJ databases">
        <authorList>
            <consortium name="DOE Joint Genome Institute"/>
            <person name="Kuo A."/>
            <person name="Tarkka M."/>
            <person name="Buscot F."/>
            <person name="Kohler A."/>
            <person name="Nagy L.G."/>
            <person name="Floudas D."/>
            <person name="Copeland A."/>
            <person name="Barry K.W."/>
            <person name="Cichocki N."/>
            <person name="Veneault-Fourrey C."/>
            <person name="LaButti K."/>
            <person name="Lindquist E.A."/>
            <person name="Lipzen A."/>
            <person name="Lundell T."/>
            <person name="Morin E."/>
            <person name="Murat C."/>
            <person name="Sun H."/>
            <person name="Tunlid A."/>
            <person name="Henrissat B."/>
            <person name="Grigoriev I.V."/>
            <person name="Hibbett D.S."/>
            <person name="Martin F."/>
            <person name="Nordberg H.P."/>
            <person name="Cantor M.N."/>
            <person name="Hua S.X."/>
        </authorList>
    </citation>
    <scope>NUCLEOTIDE SEQUENCE [LARGE SCALE GENOMIC DNA]</scope>
    <source>
        <strain evidence="3 4">F 1598</strain>
    </source>
</reference>
<feature type="domain" description="Retroviral polymerase SH3-like" evidence="2">
    <location>
        <begin position="2"/>
        <end position="25"/>
    </location>
</feature>
<reference evidence="4" key="2">
    <citation type="submission" date="2015-01" db="EMBL/GenBank/DDBJ databases">
        <title>Evolutionary Origins and Diversification of the Mycorrhizal Mutualists.</title>
        <authorList>
            <consortium name="DOE Joint Genome Institute"/>
            <consortium name="Mycorrhizal Genomics Consortium"/>
            <person name="Kohler A."/>
            <person name="Kuo A."/>
            <person name="Nagy L.G."/>
            <person name="Floudas D."/>
            <person name="Copeland A."/>
            <person name="Barry K.W."/>
            <person name="Cichocki N."/>
            <person name="Veneault-Fourrey C."/>
            <person name="LaButti K."/>
            <person name="Lindquist E.A."/>
            <person name="Lipzen A."/>
            <person name="Lundell T."/>
            <person name="Morin E."/>
            <person name="Murat C."/>
            <person name="Riley R."/>
            <person name="Ohm R."/>
            <person name="Sun H."/>
            <person name="Tunlid A."/>
            <person name="Henrissat B."/>
            <person name="Grigoriev I.V."/>
            <person name="Hibbett D.S."/>
            <person name="Martin F."/>
        </authorList>
    </citation>
    <scope>NUCLEOTIDE SEQUENCE [LARGE SCALE GENOMIC DNA]</scope>
    <source>
        <strain evidence="4">F 1598</strain>
    </source>
</reference>
<feature type="compositionally biased region" description="Low complexity" evidence="1">
    <location>
        <begin position="66"/>
        <end position="83"/>
    </location>
</feature>
<feature type="region of interest" description="Disordered" evidence="1">
    <location>
        <begin position="56"/>
        <end position="93"/>
    </location>
</feature>
<sequence>MKPYRLFNLKTKKIFTSRHVTFDEAGHIDTSIFSPGDNLHNPSQSQWEDLLQNNDLEFSSDPNQQISGSLNDSGSISDNSSDNEYYPPTSAPLVPLTGNLESISMAPSRKLEPHNSRIPTRVKVEPTIPAIPSPAKAPSAPTMISAIPSPAKAPLSSAPAAQPKPTTLRSCPAPAVSSRQSMGPPPAPTRPSSPPTCFRRNAEFIKATDHHTQRLEDCKAKRNTPPMPSTTVPEANSNPIPSGPALDTVIEGLMEGKGDSDNDLNRDVDVTEAMFAFLASTGVSISLNGITTPETLQEAYAGAQSSQW</sequence>
<feature type="compositionally biased region" description="Polar residues" evidence="1">
    <location>
        <begin position="229"/>
        <end position="240"/>
    </location>
</feature>
<dbReference type="InParanoid" id="A0A0C3GLD9"/>
<proteinExistence type="predicted"/>
<feature type="compositionally biased region" description="Low complexity" evidence="1">
    <location>
        <begin position="148"/>
        <end position="165"/>
    </location>
</feature>
<keyword evidence="4" id="KW-1185">Reference proteome</keyword>
<dbReference type="Pfam" id="PF25597">
    <property type="entry name" value="SH3_retrovirus"/>
    <property type="match status" value="1"/>
</dbReference>
<gene>
    <name evidence="3" type="ORF">PILCRDRAFT_597</name>
</gene>
<feature type="compositionally biased region" description="Pro residues" evidence="1">
    <location>
        <begin position="183"/>
        <end position="194"/>
    </location>
</feature>
<name>A0A0C3GLD9_PILCF</name>
<evidence type="ECO:0000259" key="2">
    <source>
        <dbReference type="Pfam" id="PF25597"/>
    </source>
</evidence>
<feature type="compositionally biased region" description="Basic and acidic residues" evidence="1">
    <location>
        <begin position="200"/>
        <end position="220"/>
    </location>
</feature>
<dbReference type="InterPro" id="IPR057670">
    <property type="entry name" value="SH3_retrovirus"/>
</dbReference>
<evidence type="ECO:0000313" key="3">
    <source>
        <dbReference type="EMBL" id="KIM91401.1"/>
    </source>
</evidence>
<feature type="region of interest" description="Disordered" evidence="1">
    <location>
        <begin position="148"/>
        <end position="241"/>
    </location>
</feature>
<accession>A0A0C3GLD9</accession>
<protein>
    <recommendedName>
        <fullName evidence="2">Retroviral polymerase SH3-like domain-containing protein</fullName>
    </recommendedName>
</protein>
<evidence type="ECO:0000256" key="1">
    <source>
        <dbReference type="SAM" id="MobiDB-lite"/>
    </source>
</evidence>
<dbReference type="HOGENOM" id="CLU_903481_0_0_1"/>
<organism evidence="3 4">
    <name type="scientific">Piloderma croceum (strain F 1598)</name>
    <dbReference type="NCBI Taxonomy" id="765440"/>
    <lineage>
        <taxon>Eukaryota</taxon>
        <taxon>Fungi</taxon>
        <taxon>Dikarya</taxon>
        <taxon>Basidiomycota</taxon>
        <taxon>Agaricomycotina</taxon>
        <taxon>Agaricomycetes</taxon>
        <taxon>Agaricomycetidae</taxon>
        <taxon>Atheliales</taxon>
        <taxon>Atheliaceae</taxon>
        <taxon>Piloderma</taxon>
    </lineage>
</organism>
<evidence type="ECO:0000313" key="4">
    <source>
        <dbReference type="Proteomes" id="UP000054166"/>
    </source>
</evidence>
<feature type="compositionally biased region" description="Polar residues" evidence="1">
    <location>
        <begin position="56"/>
        <end position="65"/>
    </location>
</feature>